<dbReference type="Proteomes" id="UP001336835">
    <property type="component" value="Unassembled WGS sequence"/>
</dbReference>
<evidence type="ECO:0000313" key="1">
    <source>
        <dbReference type="EMBL" id="MEE1944437.1"/>
    </source>
</evidence>
<gene>
    <name evidence="1" type="ORF">VRU48_04910</name>
</gene>
<name>A0ABU7I4W5_9SPHI</name>
<keyword evidence="2" id="KW-1185">Reference proteome</keyword>
<evidence type="ECO:0000313" key="2">
    <source>
        <dbReference type="Proteomes" id="UP001336835"/>
    </source>
</evidence>
<accession>A0ABU7I4W5</accession>
<proteinExistence type="predicted"/>
<sequence length="91" mass="10396">MQFGLDEPFKLAIESEDGKNLRLVVLTGDEEWVCHKTNGKTLKKFLTEPDSTLFKGRLQLHKMNDHITVLVKEQAIGHILVVDFEAVLHKL</sequence>
<dbReference type="EMBL" id="JAZDQT010000001">
    <property type="protein sequence ID" value="MEE1944437.1"/>
    <property type="molecule type" value="Genomic_DNA"/>
</dbReference>
<reference evidence="1 2" key="1">
    <citation type="submission" date="2024-01" db="EMBL/GenBank/DDBJ databases">
        <title>Pedobacter sp. nov., isolated from fresh soil.</title>
        <authorList>
            <person name="Le N.T.T."/>
        </authorList>
    </citation>
    <scope>NUCLEOTIDE SEQUENCE [LARGE SCALE GENOMIC DNA]</scope>
    <source>
        <strain evidence="1 2">KR3-3</strain>
    </source>
</reference>
<organism evidence="1 2">
    <name type="scientific">Pedobacter albus</name>
    <dbReference type="NCBI Taxonomy" id="3113905"/>
    <lineage>
        <taxon>Bacteria</taxon>
        <taxon>Pseudomonadati</taxon>
        <taxon>Bacteroidota</taxon>
        <taxon>Sphingobacteriia</taxon>
        <taxon>Sphingobacteriales</taxon>
        <taxon>Sphingobacteriaceae</taxon>
        <taxon>Pedobacter</taxon>
    </lineage>
</organism>
<protein>
    <submittedName>
        <fullName evidence="1">Uncharacterized protein</fullName>
    </submittedName>
</protein>
<comment type="caution">
    <text evidence="1">The sequence shown here is derived from an EMBL/GenBank/DDBJ whole genome shotgun (WGS) entry which is preliminary data.</text>
</comment>
<dbReference type="RefSeq" id="WP_330106808.1">
    <property type="nucleotide sequence ID" value="NZ_JAZDQT010000001.1"/>
</dbReference>